<sequence length="67" mass="6714">MRILAVLALTGATGCSVIATDEAMCGALRVPVTELRAGLESNLEATPDAVGEPATDVVIITEAGCGK</sequence>
<keyword evidence="2" id="KW-1185">Reference proteome</keyword>
<dbReference type="PROSITE" id="PS51257">
    <property type="entry name" value="PROKAR_LIPOPROTEIN"/>
    <property type="match status" value="1"/>
</dbReference>
<dbReference type="EMBL" id="FWFK01000011">
    <property type="protein sequence ID" value="SLN74701.1"/>
    <property type="molecule type" value="Genomic_DNA"/>
</dbReference>
<dbReference type="Proteomes" id="UP000193570">
    <property type="component" value="Unassembled WGS sequence"/>
</dbReference>
<evidence type="ECO:0000313" key="1">
    <source>
        <dbReference type="EMBL" id="SLN74701.1"/>
    </source>
</evidence>
<dbReference type="AlphaFoldDB" id="A0A1X7AD79"/>
<proteinExistence type="predicted"/>
<organism evidence="1 2">
    <name type="scientific">Roseivivax jejudonensis</name>
    <dbReference type="NCBI Taxonomy" id="1529041"/>
    <lineage>
        <taxon>Bacteria</taxon>
        <taxon>Pseudomonadati</taxon>
        <taxon>Pseudomonadota</taxon>
        <taxon>Alphaproteobacteria</taxon>
        <taxon>Rhodobacterales</taxon>
        <taxon>Roseobacteraceae</taxon>
        <taxon>Roseivivax</taxon>
    </lineage>
</organism>
<reference evidence="1 2" key="1">
    <citation type="submission" date="2017-03" db="EMBL/GenBank/DDBJ databases">
        <authorList>
            <person name="Afonso C.L."/>
            <person name="Miller P.J."/>
            <person name="Scott M.A."/>
            <person name="Spackman E."/>
            <person name="Goraichik I."/>
            <person name="Dimitrov K.M."/>
            <person name="Suarez D.L."/>
            <person name="Swayne D.E."/>
        </authorList>
    </citation>
    <scope>NUCLEOTIDE SEQUENCE [LARGE SCALE GENOMIC DNA]</scope>
    <source>
        <strain evidence="1 2">CECT 8625</strain>
    </source>
</reference>
<protein>
    <submittedName>
        <fullName evidence="1">Uncharacterized protein</fullName>
    </submittedName>
</protein>
<gene>
    <name evidence="1" type="ORF">ROJ8625_04081</name>
</gene>
<accession>A0A1X7AD79</accession>
<name>A0A1X7AD79_9RHOB</name>
<evidence type="ECO:0000313" key="2">
    <source>
        <dbReference type="Proteomes" id="UP000193570"/>
    </source>
</evidence>